<evidence type="ECO:0000256" key="6">
    <source>
        <dbReference type="ARBA" id="ARBA00023015"/>
    </source>
</evidence>
<dbReference type="FunFam" id="3.30.160.60:FF:000688">
    <property type="entry name" value="zinc finger protein 197 isoform X1"/>
    <property type="match status" value="1"/>
</dbReference>
<dbReference type="GO" id="GO:0008270">
    <property type="term" value="F:zinc ion binding"/>
    <property type="evidence" value="ECO:0007669"/>
    <property type="project" value="UniProtKB-KW"/>
</dbReference>
<dbReference type="InterPro" id="IPR050826">
    <property type="entry name" value="Krueppel_C2H2_ZnFinger"/>
</dbReference>
<evidence type="ECO:0000256" key="9">
    <source>
        <dbReference type="PROSITE-ProRule" id="PRU00042"/>
    </source>
</evidence>
<protein>
    <submittedName>
        <fullName evidence="11">Zinc finger protein 79</fullName>
    </submittedName>
</protein>
<evidence type="ECO:0000256" key="3">
    <source>
        <dbReference type="ARBA" id="ARBA00022737"/>
    </source>
</evidence>
<dbReference type="FunFam" id="3.30.160.60:FF:002343">
    <property type="entry name" value="Zinc finger protein 33A"/>
    <property type="match status" value="1"/>
</dbReference>
<dbReference type="AlphaFoldDB" id="A0A218V941"/>
<keyword evidence="12" id="KW-1185">Reference proteome</keyword>
<evidence type="ECO:0000256" key="4">
    <source>
        <dbReference type="ARBA" id="ARBA00022771"/>
    </source>
</evidence>
<keyword evidence="5" id="KW-0862">Zinc</keyword>
<dbReference type="PANTHER" id="PTHR24377">
    <property type="entry name" value="IP01015P-RELATED"/>
    <property type="match status" value="1"/>
</dbReference>
<gene>
    <name evidence="11" type="primary">ZNF79</name>
    <name evidence="11" type="ORF">RLOC_00013881</name>
</gene>
<accession>A0A218V941</accession>
<organism evidence="11 12">
    <name type="scientific">Lonchura striata</name>
    <name type="common">white-rumped munia</name>
    <dbReference type="NCBI Taxonomy" id="40157"/>
    <lineage>
        <taxon>Eukaryota</taxon>
        <taxon>Metazoa</taxon>
        <taxon>Chordata</taxon>
        <taxon>Craniata</taxon>
        <taxon>Vertebrata</taxon>
        <taxon>Euteleostomi</taxon>
        <taxon>Archelosauria</taxon>
        <taxon>Archosauria</taxon>
        <taxon>Dinosauria</taxon>
        <taxon>Saurischia</taxon>
        <taxon>Theropoda</taxon>
        <taxon>Coelurosauria</taxon>
        <taxon>Aves</taxon>
        <taxon>Neognathae</taxon>
        <taxon>Neoaves</taxon>
        <taxon>Telluraves</taxon>
        <taxon>Australaves</taxon>
        <taxon>Passeriformes</taxon>
        <taxon>Passeroidea</taxon>
        <taxon>Estrildidae</taxon>
        <taxon>Estrildinae</taxon>
        <taxon>Lonchura</taxon>
    </lineage>
</organism>
<feature type="domain" description="C2H2-type" evidence="10">
    <location>
        <begin position="227"/>
        <end position="254"/>
    </location>
</feature>
<feature type="domain" description="C2H2-type" evidence="10">
    <location>
        <begin position="255"/>
        <end position="282"/>
    </location>
</feature>
<dbReference type="PROSITE" id="PS00028">
    <property type="entry name" value="ZINC_FINGER_C2H2_1"/>
    <property type="match status" value="3"/>
</dbReference>
<dbReference type="SMART" id="SM00355">
    <property type="entry name" value="ZnF_C2H2"/>
    <property type="match status" value="4"/>
</dbReference>
<keyword evidence="2" id="KW-0479">Metal-binding</keyword>
<dbReference type="Proteomes" id="UP000197619">
    <property type="component" value="Unassembled WGS sequence"/>
</dbReference>
<feature type="domain" description="C2H2-type" evidence="10">
    <location>
        <begin position="50"/>
        <end position="77"/>
    </location>
</feature>
<dbReference type="FunFam" id="3.30.160.60:FF:000099">
    <property type="entry name" value="Zinc finger protein 79"/>
    <property type="match status" value="1"/>
</dbReference>
<keyword evidence="3" id="KW-0677">Repeat</keyword>
<keyword evidence="8" id="KW-0539">Nucleus</keyword>
<evidence type="ECO:0000313" key="12">
    <source>
        <dbReference type="Proteomes" id="UP000197619"/>
    </source>
</evidence>
<evidence type="ECO:0000256" key="8">
    <source>
        <dbReference type="ARBA" id="ARBA00023242"/>
    </source>
</evidence>
<sequence>MWKEFHLQFGPDHQRIHTGEKPYQGSECEKTFSQRSNVIRHSAPTWETDTTCATNVRRASAKSHLVVHQRSHKGEKPFNCPRCEESFSDHSPLIIHWRGSTLERSQCQECGKHFCDSSAIIWVHIGEKPYECQECGKTFWHSSSLVTHMQKHTGDSPTRAPCVCRKGFSQSSVVTTHRRILGGKALPCVTVASCPEQPYMCVECEDSFGWSSALNVHLRIHRGERPDKGEECGKMVQHSSALGAHLRIYAGAKPCKCVKCGKTFLKSSTLKVHLKIHTAKKPYKRPMGRRIFTSRSLLP</sequence>
<evidence type="ECO:0000313" key="11">
    <source>
        <dbReference type="EMBL" id="OWK62503.1"/>
    </source>
</evidence>
<evidence type="ECO:0000256" key="2">
    <source>
        <dbReference type="ARBA" id="ARBA00022723"/>
    </source>
</evidence>
<dbReference type="PROSITE" id="PS50157">
    <property type="entry name" value="ZINC_FINGER_C2H2_2"/>
    <property type="match status" value="6"/>
</dbReference>
<keyword evidence="4 9" id="KW-0863">Zinc-finger</keyword>
<keyword evidence="7" id="KW-0804">Transcription</keyword>
<keyword evidence="6" id="KW-0805">Transcription regulation</keyword>
<feature type="domain" description="C2H2-type" evidence="10">
    <location>
        <begin position="199"/>
        <end position="226"/>
    </location>
</feature>
<comment type="subcellular location">
    <subcellularLocation>
        <location evidence="1">Nucleus</location>
    </subcellularLocation>
</comment>
<dbReference type="FunFam" id="3.30.160.60:FF:000052">
    <property type="entry name" value="zinc finger protein 546 isoform X1"/>
    <property type="match status" value="1"/>
</dbReference>
<dbReference type="EMBL" id="MUZQ01000026">
    <property type="protein sequence ID" value="OWK62503.1"/>
    <property type="molecule type" value="Genomic_DNA"/>
</dbReference>
<feature type="domain" description="C2H2-type" evidence="10">
    <location>
        <begin position="130"/>
        <end position="157"/>
    </location>
</feature>
<dbReference type="Pfam" id="PF00096">
    <property type="entry name" value="zf-C2H2"/>
    <property type="match status" value="2"/>
</dbReference>
<reference evidence="11 12" key="1">
    <citation type="submission" date="2017-05" db="EMBL/GenBank/DDBJ databases">
        <title>Genome of assembly of the Bengalese finch, Lonchura striata domestica.</title>
        <authorList>
            <person name="Colquitt B.M."/>
            <person name="Brainard M.S."/>
        </authorList>
    </citation>
    <scope>NUCLEOTIDE SEQUENCE [LARGE SCALE GENOMIC DNA]</scope>
    <source>
        <strain evidence="11">White83orange57</strain>
    </source>
</reference>
<comment type="caution">
    <text evidence="11">The sequence shown here is derived from an EMBL/GenBank/DDBJ whole genome shotgun (WGS) entry which is preliminary data.</text>
</comment>
<evidence type="ECO:0000259" key="10">
    <source>
        <dbReference type="PROSITE" id="PS50157"/>
    </source>
</evidence>
<dbReference type="GO" id="GO:0005634">
    <property type="term" value="C:nucleus"/>
    <property type="evidence" value="ECO:0007669"/>
    <property type="project" value="UniProtKB-SubCell"/>
</dbReference>
<dbReference type="Gene3D" id="3.30.160.60">
    <property type="entry name" value="Classic Zinc Finger"/>
    <property type="match status" value="7"/>
</dbReference>
<dbReference type="InterPro" id="IPR036236">
    <property type="entry name" value="Znf_C2H2_sf"/>
</dbReference>
<feature type="domain" description="C2H2-type" evidence="10">
    <location>
        <begin position="78"/>
        <end position="105"/>
    </location>
</feature>
<evidence type="ECO:0000256" key="1">
    <source>
        <dbReference type="ARBA" id="ARBA00004123"/>
    </source>
</evidence>
<dbReference type="InterPro" id="IPR013087">
    <property type="entry name" value="Znf_C2H2_type"/>
</dbReference>
<name>A0A218V941_9PASE</name>
<dbReference type="SUPFAM" id="SSF57667">
    <property type="entry name" value="beta-beta-alpha zinc fingers"/>
    <property type="match status" value="5"/>
</dbReference>
<proteinExistence type="predicted"/>
<evidence type="ECO:0000256" key="5">
    <source>
        <dbReference type="ARBA" id="ARBA00022833"/>
    </source>
</evidence>
<dbReference type="FunFam" id="3.30.160.60:FF:000038">
    <property type="entry name" value="Zinc finger protein 624"/>
    <property type="match status" value="1"/>
</dbReference>
<evidence type="ECO:0000256" key="7">
    <source>
        <dbReference type="ARBA" id="ARBA00023163"/>
    </source>
</evidence>